<protein>
    <submittedName>
        <fullName evidence="2">Uncharacterized protein</fullName>
    </submittedName>
</protein>
<evidence type="ECO:0000313" key="2">
    <source>
        <dbReference type="EMBL" id="KAF5202310.1"/>
    </source>
</evidence>
<dbReference type="AlphaFoldDB" id="A0A7J6X0Q7"/>
<comment type="caution">
    <text evidence="2">The sequence shown here is derived from an EMBL/GenBank/DDBJ whole genome shotgun (WGS) entry which is preliminary data.</text>
</comment>
<dbReference type="PANTHER" id="PTHR35318:SF2">
    <property type="entry name" value="OS08G0138900 PROTEIN"/>
    <property type="match status" value="1"/>
</dbReference>
<dbReference type="EMBL" id="JABWDY010008295">
    <property type="protein sequence ID" value="KAF5202310.1"/>
    <property type="molecule type" value="Genomic_DNA"/>
</dbReference>
<organism evidence="2 3">
    <name type="scientific">Thalictrum thalictroides</name>
    <name type="common">Rue-anemone</name>
    <name type="synonym">Anemone thalictroides</name>
    <dbReference type="NCBI Taxonomy" id="46969"/>
    <lineage>
        <taxon>Eukaryota</taxon>
        <taxon>Viridiplantae</taxon>
        <taxon>Streptophyta</taxon>
        <taxon>Embryophyta</taxon>
        <taxon>Tracheophyta</taxon>
        <taxon>Spermatophyta</taxon>
        <taxon>Magnoliopsida</taxon>
        <taxon>Ranunculales</taxon>
        <taxon>Ranunculaceae</taxon>
        <taxon>Thalictroideae</taxon>
        <taxon>Thalictrum</taxon>
    </lineage>
</organism>
<feature type="region of interest" description="Disordered" evidence="1">
    <location>
        <begin position="89"/>
        <end position="108"/>
    </location>
</feature>
<sequence length="133" mass="14664">MKFLSEFGCCFFPSELSSEIPITTTTAAPYTQDTQLPVTLPPVAETDVSPVEQLSRSRSTPVSQWKPSLSAIHEDKDVFVLPRAHTVRPGGTVAQKSQPKAKKKPLHNNTYKYRQSQSGNSTVLPGFAPIFLF</sequence>
<accession>A0A7J6X0Q7</accession>
<dbReference type="Proteomes" id="UP000554482">
    <property type="component" value="Unassembled WGS sequence"/>
</dbReference>
<keyword evidence="3" id="KW-1185">Reference proteome</keyword>
<name>A0A7J6X0Q7_THATH</name>
<evidence type="ECO:0000256" key="1">
    <source>
        <dbReference type="SAM" id="MobiDB-lite"/>
    </source>
</evidence>
<proteinExistence type="predicted"/>
<evidence type="ECO:0000313" key="3">
    <source>
        <dbReference type="Proteomes" id="UP000554482"/>
    </source>
</evidence>
<reference evidence="2 3" key="1">
    <citation type="submission" date="2020-06" db="EMBL/GenBank/DDBJ databases">
        <title>Transcriptomic and genomic resources for Thalictrum thalictroides and T. hernandezii: Facilitating candidate gene discovery in an emerging model plant lineage.</title>
        <authorList>
            <person name="Arias T."/>
            <person name="Riano-Pachon D.M."/>
            <person name="Di Stilio V.S."/>
        </authorList>
    </citation>
    <scope>NUCLEOTIDE SEQUENCE [LARGE SCALE GENOMIC DNA]</scope>
    <source>
        <strain evidence="3">cv. WT478/WT964</strain>
        <tissue evidence="2">Leaves</tissue>
    </source>
</reference>
<gene>
    <name evidence="2" type="ORF">FRX31_008104</name>
</gene>
<dbReference type="PANTHER" id="PTHR35318">
    <property type="entry name" value="BNAA10G08410D PROTEIN"/>
    <property type="match status" value="1"/>
</dbReference>